<evidence type="ECO:0000313" key="2">
    <source>
        <dbReference type="EMBL" id="MCW2281449.1"/>
    </source>
</evidence>
<comment type="caution">
    <text evidence="2">The sequence shown here is derived from an EMBL/GenBank/DDBJ whole genome shotgun (WGS) entry which is preliminary data.</text>
</comment>
<dbReference type="NCBIfam" id="TIGR01542">
    <property type="entry name" value="A118_put_portal"/>
    <property type="match status" value="1"/>
</dbReference>
<dbReference type="RefSeq" id="WP_264653964.1">
    <property type="nucleotide sequence ID" value="NZ_JAOQNN010000001.1"/>
</dbReference>
<dbReference type="EMBL" id="JAOQNN010000001">
    <property type="protein sequence ID" value="MCW2281411.1"/>
    <property type="molecule type" value="Genomic_DNA"/>
</dbReference>
<sequence length="514" mass="59013">MKIWNKIKGLFKRGGQAVQIAINGKQLASITDHPKITIEADEYKRIDQNIRYYSNVYEPVEFINSKARKKTRPFYPLNITKTAARRLASVIFNEKCKISLISPEGHEEDLEEANELLEEIFQGDNFYNLFETNLEKGIALGGFAMRPYVNDEGKIKIAWIRADQFYPLQSNTNDITECAIATRTVRTENDETVYYTLLEFHEWRDGQYVISNELYRSEQQNVIGNQVPLTKIYPKLAETVKFDALDRPLFVYFKTPGANNKTLESPLGVGIVDNAKEVLDQINITHDQFYREIKLGKRRVLVPEQYIRINENDPERQPYFDDDEDTFIGLRGDASENKTITDLTVPIRTVQYKDALQHLIKEFEVQIGLSTGAITYADDGVKTATEIVSNNSMTYQTRSSYLTMVEKAINELVHSIFELAGYRELFPNGKALINLNSDDYYVNIFFDDGVFVDKDKQLEEDLKVAVAGLMPKKEFIMRNYGLSEEEAKDWVKQLNVEMQGQSGTSEEAFLNNGD</sequence>
<dbReference type="AlphaFoldDB" id="A0AAW5TJX2"/>
<accession>A0AAW5TJX2</accession>
<organism evidence="2 3">
    <name type="scientific">Lactococcus lactis</name>
    <dbReference type="NCBI Taxonomy" id="1358"/>
    <lineage>
        <taxon>Bacteria</taxon>
        <taxon>Bacillati</taxon>
        <taxon>Bacillota</taxon>
        <taxon>Bacilli</taxon>
        <taxon>Lactobacillales</taxon>
        <taxon>Streptococcaceae</taxon>
        <taxon>Lactococcus</taxon>
    </lineage>
</organism>
<dbReference type="EMBL" id="JAOQNN010000002">
    <property type="protein sequence ID" value="MCW2281449.1"/>
    <property type="molecule type" value="Genomic_DNA"/>
</dbReference>
<reference evidence="2" key="1">
    <citation type="submission" date="2023-08" db="EMBL/GenBank/DDBJ databases">
        <title>Genomic analyses of the natural microbiome of Caenorhabditis elegans.</title>
        <authorList>
            <person name="Samuel B."/>
        </authorList>
    </citation>
    <scope>NUCLEOTIDE SEQUENCE</scope>
    <source>
        <strain evidence="2">BIGb0220</strain>
    </source>
</reference>
<protein>
    <submittedName>
        <fullName evidence="2">A118 family predicted phage portal protein</fullName>
    </submittedName>
</protein>
<dbReference type="Pfam" id="PF05133">
    <property type="entry name" value="SPP1_portal"/>
    <property type="match status" value="1"/>
</dbReference>
<evidence type="ECO:0000313" key="1">
    <source>
        <dbReference type="EMBL" id="MCW2281411.1"/>
    </source>
</evidence>
<dbReference type="PIRSF" id="PIRSF011911">
    <property type="entry name" value="A118_put_portal"/>
    <property type="match status" value="1"/>
</dbReference>
<dbReference type="Proteomes" id="UP001207687">
    <property type="component" value="Unassembled WGS sequence"/>
</dbReference>
<dbReference type="InterPro" id="IPR006432">
    <property type="entry name" value="Phage_portal_A118-type"/>
</dbReference>
<proteinExistence type="predicted"/>
<name>A0AAW5TJX2_9LACT</name>
<evidence type="ECO:0000313" key="3">
    <source>
        <dbReference type="Proteomes" id="UP001207687"/>
    </source>
</evidence>
<dbReference type="InterPro" id="IPR021145">
    <property type="entry name" value="Portal_protein_SPP1_Gp6-like"/>
</dbReference>
<gene>
    <name evidence="1" type="ORF">M2256_001869</name>
    <name evidence="2" type="ORF">M2256_001971</name>
</gene>